<reference evidence="1" key="1">
    <citation type="journal article" date="2020" name="Fungal Divers.">
        <title>Resolving the Mortierellaceae phylogeny through synthesis of multi-gene phylogenetics and phylogenomics.</title>
        <authorList>
            <person name="Vandepol N."/>
            <person name="Liber J."/>
            <person name="Desiro A."/>
            <person name="Na H."/>
            <person name="Kennedy M."/>
            <person name="Barry K."/>
            <person name="Grigoriev I.V."/>
            <person name="Miller A.N."/>
            <person name="O'Donnell K."/>
            <person name="Stajich J.E."/>
            <person name="Bonito G."/>
        </authorList>
    </citation>
    <scope>NUCLEOTIDE SEQUENCE</scope>
    <source>
        <strain evidence="1">CK1249</strain>
    </source>
</reference>
<dbReference type="OrthoDB" id="2448708at2759"/>
<dbReference type="AlphaFoldDB" id="A0A9P6IUP1"/>
<comment type="caution">
    <text evidence="1">The sequence shown here is derived from an EMBL/GenBank/DDBJ whole genome shotgun (WGS) entry which is preliminary data.</text>
</comment>
<accession>A0A9P6IUP1</accession>
<sequence>LSEGKLYERVDSETPQFDCRSLLPPKFEWDENVPSKITVVPQPSYLQEFLEEASNIPKSKQSDMARFFTQDNLQFMFTRLMGTQQAARGVQEVVDDKDDAKDDPHELWERASQVVKRASDPSEVPEPALGLSLTITEAIREFSAALGNMWDGRMSNKALLYLCRIALHLQLTPKIDRNVKAWKKRATLRK</sequence>
<dbReference type="Proteomes" id="UP000738359">
    <property type="component" value="Unassembled WGS sequence"/>
</dbReference>
<gene>
    <name evidence="1" type="ORF">BGZ70_002319</name>
</gene>
<dbReference type="EMBL" id="JAAAHY010001558">
    <property type="protein sequence ID" value="KAF9948190.1"/>
    <property type="molecule type" value="Genomic_DNA"/>
</dbReference>
<feature type="non-terminal residue" evidence="1">
    <location>
        <position position="1"/>
    </location>
</feature>
<evidence type="ECO:0000313" key="1">
    <source>
        <dbReference type="EMBL" id="KAF9948190.1"/>
    </source>
</evidence>
<proteinExistence type="predicted"/>
<keyword evidence="2" id="KW-1185">Reference proteome</keyword>
<name>A0A9P6IUP1_MORAP</name>
<organism evidence="1 2">
    <name type="scientific">Mortierella alpina</name>
    <name type="common">Oleaginous fungus</name>
    <name type="synonym">Mortierella renispora</name>
    <dbReference type="NCBI Taxonomy" id="64518"/>
    <lineage>
        <taxon>Eukaryota</taxon>
        <taxon>Fungi</taxon>
        <taxon>Fungi incertae sedis</taxon>
        <taxon>Mucoromycota</taxon>
        <taxon>Mortierellomycotina</taxon>
        <taxon>Mortierellomycetes</taxon>
        <taxon>Mortierellales</taxon>
        <taxon>Mortierellaceae</taxon>
        <taxon>Mortierella</taxon>
    </lineage>
</organism>
<evidence type="ECO:0000313" key="2">
    <source>
        <dbReference type="Proteomes" id="UP000738359"/>
    </source>
</evidence>
<protein>
    <submittedName>
        <fullName evidence="1">Uncharacterized protein</fullName>
    </submittedName>
</protein>